<dbReference type="PROSITE" id="PS50011">
    <property type="entry name" value="PROTEIN_KINASE_DOM"/>
    <property type="match status" value="1"/>
</dbReference>
<keyword evidence="9" id="KW-1185">Reference proteome</keyword>
<dbReference type="SMART" id="SM00100">
    <property type="entry name" value="cNMP"/>
    <property type="match status" value="2"/>
</dbReference>
<keyword evidence="1" id="KW-0723">Serine/threonine-protein kinase</keyword>
<reference evidence="8" key="1">
    <citation type="submission" date="2023-10" db="EMBL/GenBank/DDBJ databases">
        <authorList>
            <person name="Chen Y."/>
            <person name="Shah S."/>
            <person name="Dougan E. K."/>
            <person name="Thang M."/>
            <person name="Chan C."/>
        </authorList>
    </citation>
    <scope>NUCLEOTIDE SEQUENCE [LARGE SCALE GENOMIC DNA]</scope>
</reference>
<protein>
    <recommendedName>
        <fullName evidence="10">cGMP-dependent protein kinase</fullName>
    </recommendedName>
</protein>
<name>A0ABN9R6T7_9DINO</name>
<evidence type="ECO:0000256" key="2">
    <source>
        <dbReference type="ARBA" id="ARBA00022679"/>
    </source>
</evidence>
<feature type="domain" description="Cyclic nucleotide-binding" evidence="7">
    <location>
        <begin position="460"/>
        <end position="601"/>
    </location>
</feature>
<dbReference type="InterPro" id="IPR014710">
    <property type="entry name" value="RmlC-like_jellyroll"/>
</dbReference>
<keyword evidence="5" id="KW-0067">ATP-binding</keyword>
<feature type="domain" description="Cyclic nucleotide-binding" evidence="7">
    <location>
        <begin position="399"/>
        <end position="441"/>
    </location>
</feature>
<dbReference type="InterPro" id="IPR000595">
    <property type="entry name" value="cNMP-bd_dom"/>
</dbReference>
<dbReference type="Gene3D" id="2.60.120.10">
    <property type="entry name" value="Jelly Rolls"/>
    <property type="match status" value="3"/>
</dbReference>
<keyword evidence="4" id="KW-0418">Kinase</keyword>
<dbReference type="PANTHER" id="PTHR24353">
    <property type="entry name" value="CYCLIC NUCLEOTIDE-DEPENDENT PROTEIN KINASE"/>
    <property type="match status" value="1"/>
</dbReference>
<dbReference type="CDD" id="cd00038">
    <property type="entry name" value="CAP_ED"/>
    <property type="match status" value="3"/>
</dbReference>
<sequence length="768" mass="85062">MVRVLTAPGSIIEAAQLAVPPRCFRLSSAAPFPPCARCPPRPFSLHSPPLWQVRGAPRWLQAQSFGADDMGNCCQSKTLDLDPRHHLGRRTPSAVNGTVGLQEVVVLLNRTRLFRHLPHDQRIHVELAKACEHERFKAGDVIVRQGDAGNFFIAILEGKVSVTVDGKKVATWRDGADFGEQSLLHDEPRQATLQAVTDVSAVKITRDQFWKLGLNRKLQFKGRRAIRAAVATTCNREPTPKTPSERELIAEALWANENLRTLVTLDTERVRKMVDVAWKEVVKQGVDVMVEGDLADCMYVVQAGAFMMKSTKTDDLGAHTIAREGSGASMNDIFRQPSTASSELVRENSVVSVDSADADTVQSPHARFNHVRRSDPTPKSRFSSASAVAGRRPRYDQVIATGGSFGELALLYSTPRFATARALEDSVLWGIDRTHFRDILMGVHEEELQGHVACLRQVGPLGTLEEDELKELAKALNVNTFQRGELIVEQGLPSTGLHILIEGQVAVIVDGKETCRLRAHPRRHVVASRGRGCGSAFASWCCSSAGHAPPLQQTSHVFEEQALFGGLPCRADVKVVSSSARSLSLLRDSFEMLVGPLDDLQSVRTVRQLHRISIRAAVHRYYTSKLLSSAPERQAYREKVTYMRDLTKVRPLGSGQFGNVELWQHRDGRRFAMKVLSKSHLRKLGAEQSIVNEKNLMLMTSSPFLVRLFETYSTATALYLLLEFAAGGELHTVYNRRGFYGSERHAKFYAAGVVLAFEHLIFTSSIGT</sequence>
<accession>A0ABN9R6T7</accession>
<feature type="domain" description="Cyclic nucleotide-binding" evidence="7">
    <location>
        <begin position="113"/>
        <end position="212"/>
    </location>
</feature>
<dbReference type="SUPFAM" id="SSF51206">
    <property type="entry name" value="cAMP-binding domain-like"/>
    <property type="match status" value="3"/>
</dbReference>
<evidence type="ECO:0000313" key="9">
    <source>
        <dbReference type="Proteomes" id="UP001189429"/>
    </source>
</evidence>
<comment type="caution">
    <text evidence="8">The sequence shown here is derived from an EMBL/GenBank/DDBJ whole genome shotgun (WGS) entry which is preliminary data.</text>
</comment>
<dbReference type="InterPro" id="IPR000719">
    <property type="entry name" value="Prot_kinase_dom"/>
</dbReference>
<evidence type="ECO:0000313" key="8">
    <source>
        <dbReference type="EMBL" id="CAK0814566.1"/>
    </source>
</evidence>
<dbReference type="InterPro" id="IPR011009">
    <property type="entry name" value="Kinase-like_dom_sf"/>
</dbReference>
<dbReference type="Pfam" id="PF00069">
    <property type="entry name" value="Pkinase"/>
    <property type="match status" value="1"/>
</dbReference>
<feature type="domain" description="Cyclic nucleotide-binding" evidence="7">
    <location>
        <begin position="261"/>
        <end position="333"/>
    </location>
</feature>
<dbReference type="PROSITE" id="PS00889">
    <property type="entry name" value="CNMP_BINDING_2"/>
    <property type="match status" value="1"/>
</dbReference>
<feature type="domain" description="Protein kinase" evidence="6">
    <location>
        <begin position="646"/>
        <end position="768"/>
    </location>
</feature>
<dbReference type="PROSITE" id="PS50042">
    <property type="entry name" value="CNMP_BINDING_3"/>
    <property type="match status" value="4"/>
</dbReference>
<dbReference type="Proteomes" id="UP001189429">
    <property type="component" value="Unassembled WGS sequence"/>
</dbReference>
<evidence type="ECO:0000256" key="4">
    <source>
        <dbReference type="ARBA" id="ARBA00022777"/>
    </source>
</evidence>
<dbReference type="SUPFAM" id="SSF56112">
    <property type="entry name" value="Protein kinase-like (PK-like)"/>
    <property type="match status" value="1"/>
</dbReference>
<organism evidence="8 9">
    <name type="scientific">Prorocentrum cordatum</name>
    <dbReference type="NCBI Taxonomy" id="2364126"/>
    <lineage>
        <taxon>Eukaryota</taxon>
        <taxon>Sar</taxon>
        <taxon>Alveolata</taxon>
        <taxon>Dinophyceae</taxon>
        <taxon>Prorocentrales</taxon>
        <taxon>Prorocentraceae</taxon>
        <taxon>Prorocentrum</taxon>
    </lineage>
</organism>
<dbReference type="Gene3D" id="3.30.200.20">
    <property type="entry name" value="Phosphorylase Kinase, domain 1"/>
    <property type="match status" value="1"/>
</dbReference>
<evidence type="ECO:0000256" key="5">
    <source>
        <dbReference type="ARBA" id="ARBA00022840"/>
    </source>
</evidence>
<keyword evidence="2" id="KW-0808">Transferase</keyword>
<gene>
    <name evidence="8" type="ORF">PCOR1329_LOCUS18141</name>
</gene>
<evidence type="ECO:0000259" key="6">
    <source>
        <dbReference type="PROSITE" id="PS50011"/>
    </source>
</evidence>
<dbReference type="SMART" id="SM00220">
    <property type="entry name" value="S_TKc"/>
    <property type="match status" value="1"/>
</dbReference>
<evidence type="ECO:0000259" key="7">
    <source>
        <dbReference type="PROSITE" id="PS50042"/>
    </source>
</evidence>
<dbReference type="EMBL" id="CAUYUJ010005679">
    <property type="protein sequence ID" value="CAK0814566.1"/>
    <property type="molecule type" value="Genomic_DNA"/>
</dbReference>
<evidence type="ECO:0000256" key="3">
    <source>
        <dbReference type="ARBA" id="ARBA00022741"/>
    </source>
</evidence>
<dbReference type="PANTHER" id="PTHR24353:SF143">
    <property type="entry name" value="PROTEIN KINASE DOMAIN-CONTAINING PROTEIN"/>
    <property type="match status" value="1"/>
</dbReference>
<dbReference type="Pfam" id="PF00027">
    <property type="entry name" value="cNMP_binding"/>
    <property type="match status" value="2"/>
</dbReference>
<keyword evidence="3" id="KW-0547">Nucleotide-binding</keyword>
<dbReference type="InterPro" id="IPR018488">
    <property type="entry name" value="cNMP-bd_CS"/>
</dbReference>
<evidence type="ECO:0008006" key="10">
    <source>
        <dbReference type="Google" id="ProtNLM"/>
    </source>
</evidence>
<proteinExistence type="predicted"/>
<evidence type="ECO:0000256" key="1">
    <source>
        <dbReference type="ARBA" id="ARBA00022527"/>
    </source>
</evidence>
<dbReference type="Gene3D" id="1.10.510.10">
    <property type="entry name" value="Transferase(Phosphotransferase) domain 1"/>
    <property type="match status" value="1"/>
</dbReference>
<dbReference type="InterPro" id="IPR018490">
    <property type="entry name" value="cNMP-bd_dom_sf"/>
</dbReference>